<comment type="caution">
    <text evidence="5">The sequence shown here is derived from an EMBL/GenBank/DDBJ whole genome shotgun (WGS) entry which is preliminary data.</text>
</comment>
<dbReference type="InterPro" id="IPR003593">
    <property type="entry name" value="AAA+_ATPase"/>
</dbReference>
<dbReference type="InterPro" id="IPR001482">
    <property type="entry name" value="T2SS/T4SS_dom"/>
</dbReference>
<dbReference type="SUPFAM" id="SSF52540">
    <property type="entry name" value="P-loop containing nucleoside triphosphate hydrolases"/>
    <property type="match status" value="1"/>
</dbReference>
<dbReference type="InterPro" id="IPR027417">
    <property type="entry name" value="P-loop_NTPase"/>
</dbReference>
<evidence type="ECO:0000313" key="5">
    <source>
        <dbReference type="EMBL" id="MBI4132851.1"/>
    </source>
</evidence>
<dbReference type="CDD" id="cd01129">
    <property type="entry name" value="PulE-GspE-like"/>
    <property type="match status" value="1"/>
</dbReference>
<dbReference type="Gene3D" id="3.40.50.300">
    <property type="entry name" value="P-loop containing nucleotide triphosphate hydrolases"/>
    <property type="match status" value="1"/>
</dbReference>
<dbReference type="Proteomes" id="UP000756703">
    <property type="component" value="Unassembled WGS sequence"/>
</dbReference>
<dbReference type="GO" id="GO:0005886">
    <property type="term" value="C:plasma membrane"/>
    <property type="evidence" value="ECO:0007669"/>
    <property type="project" value="TreeGrafter"/>
</dbReference>
<evidence type="ECO:0000259" key="4">
    <source>
        <dbReference type="PROSITE" id="PS00662"/>
    </source>
</evidence>
<dbReference type="PANTHER" id="PTHR30258">
    <property type="entry name" value="TYPE II SECRETION SYSTEM PROTEIN GSPE-RELATED"/>
    <property type="match status" value="1"/>
</dbReference>
<dbReference type="GO" id="GO:0005524">
    <property type="term" value="F:ATP binding"/>
    <property type="evidence" value="ECO:0007669"/>
    <property type="project" value="UniProtKB-KW"/>
</dbReference>
<name>A0A933DRZ4_9BACT</name>
<keyword evidence="2" id="KW-0547">Nucleotide-binding</keyword>
<comment type="similarity">
    <text evidence="1">Belongs to the GSP E family.</text>
</comment>
<dbReference type="EMBL" id="JACQMI010000013">
    <property type="protein sequence ID" value="MBI4132851.1"/>
    <property type="molecule type" value="Genomic_DNA"/>
</dbReference>
<reference evidence="5" key="1">
    <citation type="submission" date="2020-07" db="EMBL/GenBank/DDBJ databases">
        <title>Huge and variable diversity of episymbiotic CPR bacteria and DPANN archaea in groundwater ecosystems.</title>
        <authorList>
            <person name="He C.Y."/>
            <person name="Keren R."/>
            <person name="Whittaker M."/>
            <person name="Farag I.F."/>
            <person name="Doudna J."/>
            <person name="Cate J.H.D."/>
            <person name="Banfield J.F."/>
        </authorList>
    </citation>
    <scope>NUCLEOTIDE SEQUENCE</scope>
    <source>
        <strain evidence="5">NC_groundwater_1225_Ag_S-0.1um_56_177</strain>
    </source>
</reference>
<organism evidence="5 6">
    <name type="scientific">Candidatus Sungiibacteriota bacterium</name>
    <dbReference type="NCBI Taxonomy" id="2750080"/>
    <lineage>
        <taxon>Bacteria</taxon>
        <taxon>Candidatus Sungiibacteriota</taxon>
    </lineage>
</organism>
<gene>
    <name evidence="5" type="ORF">HY473_02095</name>
</gene>
<dbReference type="SUPFAM" id="SSF160246">
    <property type="entry name" value="EspE N-terminal domain-like"/>
    <property type="match status" value="1"/>
</dbReference>
<dbReference type="Gene3D" id="3.30.300.160">
    <property type="entry name" value="Type II secretion system, protein E, N-terminal domain"/>
    <property type="match status" value="1"/>
</dbReference>
<evidence type="ECO:0000256" key="1">
    <source>
        <dbReference type="ARBA" id="ARBA00006611"/>
    </source>
</evidence>
<dbReference type="SMART" id="SM00382">
    <property type="entry name" value="AAA"/>
    <property type="match status" value="1"/>
</dbReference>
<dbReference type="InterPro" id="IPR007831">
    <property type="entry name" value="T2SS_GspE_N"/>
</dbReference>
<accession>A0A933DRZ4</accession>
<protein>
    <submittedName>
        <fullName evidence="5">Type II/IV secretion system protein</fullName>
    </submittedName>
</protein>
<dbReference type="Pfam" id="PF05157">
    <property type="entry name" value="MshEN"/>
    <property type="match status" value="1"/>
</dbReference>
<evidence type="ECO:0000313" key="6">
    <source>
        <dbReference type="Proteomes" id="UP000756703"/>
    </source>
</evidence>
<keyword evidence="3" id="KW-0067">ATP-binding</keyword>
<dbReference type="PANTHER" id="PTHR30258:SF1">
    <property type="entry name" value="PROTEIN TRANSPORT PROTEIN HOFB HOMOLOG"/>
    <property type="match status" value="1"/>
</dbReference>
<evidence type="ECO:0000256" key="2">
    <source>
        <dbReference type="ARBA" id="ARBA00022741"/>
    </source>
</evidence>
<feature type="domain" description="Bacterial type II secretion system protein E" evidence="4">
    <location>
        <begin position="383"/>
        <end position="397"/>
    </location>
</feature>
<sequence>MAKHLTDILIAKNLLAVDQTEEARRRAREEKRPLDTILYELGVSERDLVLAKSELLNIPVKFLEGSKVPFEILKNIPEESAKFYQVAPLASKDGMLEVGMINPDDVTAQEALKFIASRLNIPFKIFLITPGDLKSVLAEYKGLGGEVTSALSEFEKELEGESIKLSPGRSDREVEKIVEEAPITKMVAVILRHAVEGRASDIHIEPGEKKLRVRFRVDGVLYTSLLLPPDVHSAVISRIKIMSNLKIDEMRVPQDGRFHVRILNKEIDFRVSTFPTAFGEKVALRILDPGTGIKTLSDLGFVGRSLKTLEVAIKKPYGMILISGPTGSGKSTTLYAIMNVLNQESRNIVSLEDPVEYFIPGVNQSQVRPEIGYDFANGLRQILRQDPDIIMVGEIRDKETAQLAVHAALTGHLVLSTIHTNNAIGIVPRLIDMGVDPFLLPSTLVLAVAQRLVRRLCEDSRKPVTPSARLAEMIEEELSGLPPATQKELDLKELRSRQIYEGEVSASCPKGTRGRIGVFETFEMTPELERIILEGPSESKIQAEAKRQGMVTLEQDGILKVLDGIVGMKELLEVV</sequence>
<dbReference type="Gene3D" id="3.30.450.90">
    <property type="match status" value="1"/>
</dbReference>
<dbReference type="InterPro" id="IPR037257">
    <property type="entry name" value="T2SS_E_N_sf"/>
</dbReference>
<dbReference type="AlphaFoldDB" id="A0A933DRZ4"/>
<dbReference type="Pfam" id="PF00437">
    <property type="entry name" value="T2SSE"/>
    <property type="match status" value="1"/>
</dbReference>
<dbReference type="PROSITE" id="PS00662">
    <property type="entry name" value="T2SP_E"/>
    <property type="match status" value="1"/>
</dbReference>
<dbReference type="GO" id="GO:0016887">
    <property type="term" value="F:ATP hydrolysis activity"/>
    <property type="evidence" value="ECO:0007669"/>
    <property type="project" value="TreeGrafter"/>
</dbReference>
<evidence type="ECO:0000256" key="3">
    <source>
        <dbReference type="ARBA" id="ARBA00022840"/>
    </source>
</evidence>
<proteinExistence type="inferred from homology"/>